<evidence type="ECO:0000313" key="1">
    <source>
        <dbReference type="EMBL" id="CAM9889848.1"/>
    </source>
</evidence>
<gene>
    <name evidence="1" type="ORF">MRATA1EN22A_LOCUS8917</name>
</gene>
<proteinExistence type="predicted"/>
<evidence type="ECO:0000313" key="2">
    <source>
        <dbReference type="Proteomes" id="UP001162501"/>
    </source>
</evidence>
<sequence length="82" mass="9231">MVVNVLLPAYAIVLPHGQEQCQIPICNQKCLYGDRCVLPNKCSCCTEYSGVKCEKKIKNLQLASNNTALLKYQVRNIQNNMN</sequence>
<dbReference type="EMBL" id="OX596086">
    <property type="protein sequence ID" value="CAM9889848.1"/>
    <property type="molecule type" value="Genomic_DNA"/>
</dbReference>
<name>A0AC59YQ79_RANTA</name>
<dbReference type="Proteomes" id="UP001162501">
    <property type="component" value="Chromosome 2"/>
</dbReference>
<reference evidence="1" key="1">
    <citation type="submission" date="2023-05" db="EMBL/GenBank/DDBJ databases">
        <authorList>
            <consortium name="ELIXIR-Norway"/>
        </authorList>
    </citation>
    <scope>NUCLEOTIDE SEQUENCE</scope>
</reference>
<accession>A0AC59YQ79</accession>
<organism evidence="1 2">
    <name type="scientific">Rangifer tarandus platyrhynchus</name>
    <name type="common">Svalbard reindeer</name>
    <dbReference type="NCBI Taxonomy" id="3082113"/>
    <lineage>
        <taxon>Eukaryota</taxon>
        <taxon>Metazoa</taxon>
        <taxon>Chordata</taxon>
        <taxon>Craniata</taxon>
        <taxon>Vertebrata</taxon>
        <taxon>Euteleostomi</taxon>
        <taxon>Mammalia</taxon>
        <taxon>Eutheria</taxon>
        <taxon>Laurasiatheria</taxon>
        <taxon>Artiodactyla</taxon>
        <taxon>Ruminantia</taxon>
        <taxon>Pecora</taxon>
        <taxon>Cervidae</taxon>
        <taxon>Odocoileinae</taxon>
        <taxon>Rangifer</taxon>
    </lineage>
</organism>
<protein>
    <submittedName>
        <fullName evidence="1">Uncharacterized protein</fullName>
    </submittedName>
</protein>
<reference evidence="1" key="2">
    <citation type="submission" date="2025-03" db="EMBL/GenBank/DDBJ databases">
        <authorList>
            <consortium name="ELIXIR-Norway"/>
            <consortium name="Elixir Norway"/>
        </authorList>
    </citation>
    <scope>NUCLEOTIDE SEQUENCE</scope>
</reference>